<dbReference type="GO" id="GO:0012505">
    <property type="term" value="C:endomembrane system"/>
    <property type="evidence" value="ECO:0007669"/>
    <property type="project" value="UniProtKB-ARBA"/>
</dbReference>
<evidence type="ECO:0000256" key="1">
    <source>
        <dbReference type="ARBA" id="ARBA00004255"/>
    </source>
</evidence>
<evidence type="ECO:0000256" key="2">
    <source>
        <dbReference type="ARBA" id="ARBA00023034"/>
    </source>
</evidence>
<comment type="caution">
    <text evidence="5">The sequence shown here is derived from an EMBL/GenBank/DDBJ whole genome shotgun (WGS) entry which is preliminary data.</text>
</comment>
<evidence type="ECO:0000313" key="6">
    <source>
        <dbReference type="Proteomes" id="UP000822993"/>
    </source>
</evidence>
<dbReference type="GO" id="GO:0070273">
    <property type="term" value="F:phosphatidylinositol-4-phosphate binding"/>
    <property type="evidence" value="ECO:0007669"/>
    <property type="project" value="InterPro"/>
</dbReference>
<dbReference type="EMBL" id="JACSPN010000004">
    <property type="protein sequence ID" value="MBE7699702.1"/>
    <property type="molecule type" value="Genomic_DNA"/>
</dbReference>
<dbReference type="PANTHER" id="PTHR12704">
    <property type="entry name" value="TRANS-GOLGI PROTEIN GMX33"/>
    <property type="match status" value="1"/>
</dbReference>
<dbReference type="PANTHER" id="PTHR12704:SF2">
    <property type="entry name" value="GOLGI PHOSPHOPROTEIN 3 HOMOLOG SAURON"/>
    <property type="match status" value="1"/>
</dbReference>
<evidence type="ECO:0000256" key="3">
    <source>
        <dbReference type="ARBA" id="ARBA00023121"/>
    </source>
</evidence>
<keyword evidence="4" id="KW-0472">Membrane</keyword>
<name>A0A9D5UFN3_9CELL</name>
<dbReference type="Proteomes" id="UP000822993">
    <property type="component" value="Unassembled WGS sequence"/>
</dbReference>
<keyword evidence="6" id="KW-1185">Reference proteome</keyword>
<gene>
    <name evidence="5" type="ORF">H9623_05175</name>
</gene>
<dbReference type="InterPro" id="IPR038261">
    <property type="entry name" value="GPP34-like_sf"/>
</dbReference>
<proteinExistence type="predicted"/>
<keyword evidence="2" id="KW-0333">Golgi apparatus</keyword>
<organism evidence="5 6">
    <name type="scientific">Oerskovia douganii</name>
    <dbReference type="NCBI Taxonomy" id="2762210"/>
    <lineage>
        <taxon>Bacteria</taxon>
        <taxon>Bacillati</taxon>
        <taxon>Actinomycetota</taxon>
        <taxon>Actinomycetes</taxon>
        <taxon>Micrococcales</taxon>
        <taxon>Cellulomonadaceae</taxon>
        <taxon>Oerskovia</taxon>
    </lineage>
</organism>
<dbReference type="RefSeq" id="WP_193718988.1">
    <property type="nucleotide sequence ID" value="NZ_JACSPN010000004.1"/>
</dbReference>
<accession>A0A9D5UFN3</accession>
<keyword evidence="3" id="KW-0446">Lipid-binding</keyword>
<sequence>MLIIEDYLLLALDDVTGKPVTDTSYLQEVAGGALLVELALRARVDLAGDGSAWRSGRVVVRDQSPTGRPLLDASLAVVKSREGSKPKGLVEALARTKPANAALDGLVGRGLLRREEGRILGIFPTTRWPAADSRHEGEVRRTLTRVLLDGATPDERTGALVAILAATRQAGRVMSAGAELTAGDRREVDRRAKEVAEGSWAAGATRRYVEEITAATALAISTSAAIGATVAVTAAQA</sequence>
<dbReference type="Pfam" id="PF05719">
    <property type="entry name" value="GPP34"/>
    <property type="match status" value="1"/>
</dbReference>
<dbReference type="GO" id="GO:0005737">
    <property type="term" value="C:cytoplasm"/>
    <property type="evidence" value="ECO:0007669"/>
    <property type="project" value="UniProtKB-ARBA"/>
</dbReference>
<protein>
    <submittedName>
        <fullName evidence="5">GPP34 family phosphoprotein</fullName>
    </submittedName>
</protein>
<comment type="subcellular location">
    <subcellularLocation>
        <location evidence="1">Golgi apparatus membrane</location>
        <topology evidence="1">Peripheral membrane protein</topology>
        <orientation evidence="1">Cytoplasmic side</orientation>
    </subcellularLocation>
</comment>
<dbReference type="AlphaFoldDB" id="A0A9D5UFN3"/>
<reference evidence="5 6" key="1">
    <citation type="submission" date="2020-08" db="EMBL/GenBank/DDBJ databases">
        <title>A Genomic Blueprint of the Chicken Gut Microbiome.</title>
        <authorList>
            <person name="Gilroy R."/>
            <person name="Ravi A."/>
            <person name="Getino M."/>
            <person name="Pursley I."/>
            <person name="Horton D.L."/>
            <person name="Alikhan N.-F."/>
            <person name="Baker D."/>
            <person name="Gharbi K."/>
            <person name="Hall N."/>
            <person name="Watson M."/>
            <person name="Adriaenssens E.M."/>
            <person name="Foster-Nyarko E."/>
            <person name="Jarju S."/>
            <person name="Secka A."/>
            <person name="Antonio M."/>
            <person name="Oren A."/>
            <person name="Chaudhuri R."/>
            <person name="La Ragione R.M."/>
            <person name="Hildebrand F."/>
            <person name="Pallen M.J."/>
        </authorList>
    </citation>
    <scope>NUCLEOTIDE SEQUENCE [LARGE SCALE GENOMIC DNA]</scope>
    <source>
        <strain evidence="5 6">Sa1BUA8</strain>
    </source>
</reference>
<dbReference type="InterPro" id="IPR008628">
    <property type="entry name" value="GPP34-like"/>
</dbReference>
<dbReference type="Gene3D" id="1.10.3630.10">
    <property type="entry name" value="yeast vps74-n-term truncation variant domain like"/>
    <property type="match status" value="1"/>
</dbReference>
<evidence type="ECO:0000313" key="5">
    <source>
        <dbReference type="EMBL" id="MBE7699702.1"/>
    </source>
</evidence>
<evidence type="ECO:0000256" key="4">
    <source>
        <dbReference type="ARBA" id="ARBA00023136"/>
    </source>
</evidence>